<evidence type="ECO:0000313" key="4">
    <source>
        <dbReference type="EMBL" id="EJK74014.1"/>
    </source>
</evidence>
<dbReference type="PANTHER" id="PTHR11001:SF2">
    <property type="entry name" value="MITOCHONDRIAL FISSION PROCESS PROTEIN 1"/>
    <property type="match status" value="1"/>
</dbReference>
<dbReference type="Pfam" id="PF10558">
    <property type="entry name" value="MTP18"/>
    <property type="match status" value="1"/>
</dbReference>
<dbReference type="Proteomes" id="UP000266841">
    <property type="component" value="Unassembled WGS sequence"/>
</dbReference>
<accession>K0TA81</accession>
<evidence type="ECO:0000256" key="3">
    <source>
        <dbReference type="ARBA" id="ARBA00029631"/>
    </source>
</evidence>
<dbReference type="GO" id="GO:0005739">
    <property type="term" value="C:mitochondrion"/>
    <property type="evidence" value="ECO:0007669"/>
    <property type="project" value="TreeGrafter"/>
</dbReference>
<proteinExistence type="inferred from homology"/>
<evidence type="ECO:0000256" key="1">
    <source>
        <dbReference type="ARBA" id="ARBA00009224"/>
    </source>
</evidence>
<evidence type="ECO:0000313" key="5">
    <source>
        <dbReference type="Proteomes" id="UP000266841"/>
    </source>
</evidence>
<dbReference type="GO" id="GO:0000266">
    <property type="term" value="P:mitochondrial fission"/>
    <property type="evidence" value="ECO:0007669"/>
    <property type="project" value="TreeGrafter"/>
</dbReference>
<dbReference type="EMBL" id="AGNL01004024">
    <property type="protein sequence ID" value="EJK74014.1"/>
    <property type="molecule type" value="Genomic_DNA"/>
</dbReference>
<reference evidence="4 5" key="1">
    <citation type="journal article" date="2012" name="Genome Biol.">
        <title>Genome and low-iron response of an oceanic diatom adapted to chronic iron limitation.</title>
        <authorList>
            <person name="Lommer M."/>
            <person name="Specht M."/>
            <person name="Roy A.S."/>
            <person name="Kraemer L."/>
            <person name="Andreson R."/>
            <person name="Gutowska M.A."/>
            <person name="Wolf J."/>
            <person name="Bergner S.V."/>
            <person name="Schilhabel M.B."/>
            <person name="Klostermeier U.C."/>
            <person name="Beiko R.G."/>
            <person name="Rosenstiel P."/>
            <person name="Hippler M."/>
            <person name="Laroche J."/>
        </authorList>
    </citation>
    <scope>NUCLEOTIDE SEQUENCE [LARGE SCALE GENOMIC DNA]</scope>
    <source>
        <strain evidence="4 5">CCMP1005</strain>
    </source>
</reference>
<dbReference type="AlphaFoldDB" id="K0TA81"/>
<dbReference type="OrthoDB" id="424969at2759"/>
<dbReference type="PANTHER" id="PTHR11001">
    <property type="entry name" value="MITOCHONDRIAL FISSION PROCESS PROTEIN 1"/>
    <property type="match status" value="1"/>
</dbReference>
<comment type="similarity">
    <text evidence="1">Belongs to the MTFP1 family.</text>
</comment>
<organism evidence="4 5">
    <name type="scientific">Thalassiosira oceanica</name>
    <name type="common">Marine diatom</name>
    <dbReference type="NCBI Taxonomy" id="159749"/>
    <lineage>
        <taxon>Eukaryota</taxon>
        <taxon>Sar</taxon>
        <taxon>Stramenopiles</taxon>
        <taxon>Ochrophyta</taxon>
        <taxon>Bacillariophyta</taxon>
        <taxon>Coscinodiscophyceae</taxon>
        <taxon>Thalassiosirophycidae</taxon>
        <taxon>Thalassiosirales</taxon>
        <taxon>Thalassiosiraceae</taxon>
        <taxon>Thalassiosira</taxon>
    </lineage>
</organism>
<name>K0TA81_THAOC</name>
<comment type="caution">
    <text evidence="4">The sequence shown here is derived from an EMBL/GenBank/DDBJ whole genome shotgun (WGS) entry which is preliminary data.</text>
</comment>
<gene>
    <name evidence="4" type="ORF">THAOC_04336</name>
</gene>
<protein>
    <recommendedName>
        <fullName evidence="2">Mitochondrial fission process protein 1</fullName>
    </recommendedName>
    <alternativeName>
        <fullName evidence="3">Mitochondrial 18 kDa protein</fullName>
    </alternativeName>
</protein>
<dbReference type="eggNOG" id="KOG3945">
    <property type="taxonomic scope" value="Eukaryota"/>
</dbReference>
<sequence>MRATTTHPFRLKIGESFRYQVSAMNLCLHPSELSQILSAVPEAGEANIRCVAYETNPSQESLKSHAFFAPVVAFAYCLSDSAYSGYMALGEENNRPNGERSKETRAAIASFDTLLWQSLASVAIPGFTINMIVRASKFAVGRTAGLPILISKWLPTTAGLGSIPFIVKPIDSLVDFALDNTTRPYFGIEDERH</sequence>
<keyword evidence="5" id="KW-1185">Reference proteome</keyword>
<evidence type="ECO:0000256" key="2">
    <source>
        <dbReference type="ARBA" id="ARBA00017835"/>
    </source>
</evidence>
<dbReference type="InterPro" id="IPR019560">
    <property type="entry name" value="Mitochondrial_18_kDa_protein"/>
</dbReference>